<dbReference type="GeneID" id="114851881"/>
<keyword evidence="5" id="KW-0963">Cytoplasm</keyword>
<feature type="region of interest" description="Disordered" evidence="13">
    <location>
        <begin position="128"/>
        <end position="148"/>
    </location>
</feature>
<evidence type="ECO:0000256" key="2">
    <source>
        <dbReference type="ARBA" id="ARBA00004514"/>
    </source>
</evidence>
<dbReference type="PRINTS" id="PR00264">
    <property type="entry name" value="INTERLEUKIN1"/>
</dbReference>
<protein>
    <recommendedName>
        <fullName evidence="12">Interleukin-1</fullName>
    </recommendedName>
</protein>
<dbReference type="SUPFAM" id="SSF50353">
    <property type="entry name" value="Cytokine"/>
    <property type="match status" value="1"/>
</dbReference>
<evidence type="ECO:0000256" key="13">
    <source>
        <dbReference type="SAM" id="MobiDB-lite"/>
    </source>
</evidence>
<dbReference type="GO" id="GO:0019221">
    <property type="term" value="P:cytokine-mediated signaling pathway"/>
    <property type="evidence" value="ECO:0007669"/>
    <property type="project" value="TreeGrafter"/>
</dbReference>
<keyword evidence="14" id="KW-1185">Reference proteome</keyword>
<keyword evidence="7 12" id="KW-0964">Secreted</keyword>
<evidence type="ECO:0000256" key="5">
    <source>
        <dbReference type="ARBA" id="ARBA00022490"/>
    </source>
</evidence>
<dbReference type="RefSeq" id="XP_028999571.1">
    <property type="nucleotide sequence ID" value="XM_029143738.3"/>
</dbReference>
<dbReference type="GO" id="GO:0005615">
    <property type="term" value="C:extracellular space"/>
    <property type="evidence" value="ECO:0007669"/>
    <property type="project" value="UniProtKB-KW"/>
</dbReference>
<gene>
    <name evidence="15" type="primary">LOC114851881</name>
</gene>
<dbReference type="GO" id="GO:0071222">
    <property type="term" value="P:cellular response to lipopolysaccharide"/>
    <property type="evidence" value="ECO:0007669"/>
    <property type="project" value="TreeGrafter"/>
</dbReference>
<dbReference type="GO" id="GO:0010628">
    <property type="term" value="P:positive regulation of gene expression"/>
    <property type="evidence" value="ECO:0007669"/>
    <property type="project" value="TreeGrafter"/>
</dbReference>
<evidence type="ECO:0000256" key="7">
    <source>
        <dbReference type="ARBA" id="ARBA00022525"/>
    </source>
</evidence>
<dbReference type="InterPro" id="IPR008996">
    <property type="entry name" value="IL1/FGF"/>
</dbReference>
<comment type="similarity">
    <text evidence="4 12">Belongs to the IL-1 family.</text>
</comment>
<keyword evidence="6" id="KW-0202">Cytokine</keyword>
<evidence type="ECO:0000256" key="11">
    <source>
        <dbReference type="ARBA" id="ARBA00023246"/>
    </source>
</evidence>
<dbReference type="GO" id="GO:1901222">
    <property type="term" value="P:regulation of non-canonical NF-kappaB signal transduction"/>
    <property type="evidence" value="ECO:0007669"/>
    <property type="project" value="TreeGrafter"/>
</dbReference>
<keyword evidence="11" id="KW-0497">Mitogen</keyword>
<dbReference type="GO" id="GO:0001660">
    <property type="term" value="P:fever generation"/>
    <property type="evidence" value="ECO:0007669"/>
    <property type="project" value="UniProtKB-KW"/>
</dbReference>
<dbReference type="GO" id="GO:0042119">
    <property type="term" value="P:neutrophil activation"/>
    <property type="evidence" value="ECO:0007669"/>
    <property type="project" value="TreeGrafter"/>
</dbReference>
<evidence type="ECO:0000313" key="14">
    <source>
        <dbReference type="Proteomes" id="UP000515150"/>
    </source>
</evidence>
<evidence type="ECO:0000256" key="8">
    <source>
        <dbReference type="ARBA" id="ARBA00022620"/>
    </source>
</evidence>
<organism evidence="14 15">
    <name type="scientific">Betta splendens</name>
    <name type="common">Siamese fighting fish</name>
    <dbReference type="NCBI Taxonomy" id="158456"/>
    <lineage>
        <taxon>Eukaryota</taxon>
        <taxon>Metazoa</taxon>
        <taxon>Chordata</taxon>
        <taxon>Craniata</taxon>
        <taxon>Vertebrata</taxon>
        <taxon>Euteleostomi</taxon>
        <taxon>Actinopterygii</taxon>
        <taxon>Neopterygii</taxon>
        <taxon>Teleostei</taxon>
        <taxon>Neoteleostei</taxon>
        <taxon>Acanthomorphata</taxon>
        <taxon>Anabantaria</taxon>
        <taxon>Anabantiformes</taxon>
        <taxon>Anabantoidei</taxon>
        <taxon>Osphronemidae</taxon>
        <taxon>Betta</taxon>
    </lineage>
</organism>
<evidence type="ECO:0000256" key="3">
    <source>
        <dbReference type="ARBA" id="ARBA00004550"/>
    </source>
</evidence>
<evidence type="ECO:0000256" key="10">
    <source>
        <dbReference type="ARBA" id="ARBA00023228"/>
    </source>
</evidence>
<dbReference type="InterPro" id="IPR000975">
    <property type="entry name" value="IL-1_fam"/>
</dbReference>
<sequence>MAGADTSSTMDLKDSPVKGGVFIVHQVHEGKHQYVVDNVVNYKTRRAEKMFVRGDRLIKVNDMDLRELQPEALAKMLAEGNPTLEVHKASEVEEHQEQPSQTVETFYPISKEFTMLRFSVEMKKEEDEVEPEDGGWQEEGSGGQVCQGGNEESDLVVVTMEKTSISVLKGRGCEKEDACPGCHGTGCAINDVVMVSKSSTVTLVPRGSYKQETHTTASIENTASHQYLRALCCGSVLYASPNPEKITIYHYKSSFVDSTFRGMPVVLNFTDTNLFLRCCKDGERASLQLETYEKQKLRQIAKSDERALSFVFYMKSDNLKLTKFESALHSGWFIQIVSINTDFQVTIDTCWKDDPSFLFVIRK</sequence>
<dbReference type="GO" id="GO:0051781">
    <property type="term" value="P:positive regulation of cell division"/>
    <property type="evidence" value="ECO:0007669"/>
    <property type="project" value="UniProtKB-KW"/>
</dbReference>
<evidence type="ECO:0000256" key="4">
    <source>
        <dbReference type="ARBA" id="ARBA00010448"/>
    </source>
</evidence>
<dbReference type="AlphaFoldDB" id="A0A6P7LXN4"/>
<evidence type="ECO:0000256" key="6">
    <source>
        <dbReference type="ARBA" id="ARBA00022514"/>
    </source>
</evidence>
<evidence type="ECO:0000256" key="1">
    <source>
        <dbReference type="ARBA" id="ARBA00004371"/>
    </source>
</evidence>
<evidence type="ECO:0000256" key="9">
    <source>
        <dbReference type="ARBA" id="ARBA00023198"/>
    </source>
</evidence>
<dbReference type="GO" id="GO:0005149">
    <property type="term" value="F:interleukin-1 receptor binding"/>
    <property type="evidence" value="ECO:0007669"/>
    <property type="project" value="UniProtKB-UniRule"/>
</dbReference>
<dbReference type="PANTHER" id="PTHR10078:SF30">
    <property type="entry name" value="INTERLEUKIN-1 BETA"/>
    <property type="match status" value="1"/>
</dbReference>
<reference evidence="15" key="1">
    <citation type="submission" date="2025-08" db="UniProtKB">
        <authorList>
            <consortium name="RefSeq"/>
        </authorList>
    </citation>
    <scope>IDENTIFICATION</scope>
</reference>
<dbReference type="Proteomes" id="UP000515150">
    <property type="component" value="Chromosome 3"/>
</dbReference>
<dbReference type="Pfam" id="PF00340">
    <property type="entry name" value="IL1"/>
    <property type="match status" value="1"/>
</dbReference>
<dbReference type="GO" id="GO:0048246">
    <property type="term" value="P:macrophage chemotaxis"/>
    <property type="evidence" value="ECO:0007669"/>
    <property type="project" value="TreeGrafter"/>
</dbReference>
<evidence type="ECO:0000313" key="15">
    <source>
        <dbReference type="RefSeq" id="XP_028999571.1"/>
    </source>
</evidence>
<dbReference type="CDD" id="cd00100">
    <property type="entry name" value="beta-trefoil_IL1"/>
    <property type="match status" value="1"/>
</dbReference>
<dbReference type="OrthoDB" id="8962877at2759"/>
<dbReference type="KEGG" id="bspl:114851881"/>
<keyword evidence="8" id="KW-0666">Pyrogen</keyword>
<keyword evidence="10" id="KW-0458">Lysosome</keyword>
<dbReference type="GO" id="GO:0005764">
    <property type="term" value="C:lysosome"/>
    <property type="evidence" value="ECO:0007669"/>
    <property type="project" value="UniProtKB-SubCell"/>
</dbReference>
<evidence type="ECO:0000256" key="12">
    <source>
        <dbReference type="RuleBase" id="RU003753"/>
    </source>
</evidence>
<proteinExistence type="inferred from homology"/>
<accession>A0A6P7LXN4</accession>
<dbReference type="Gene3D" id="2.80.10.50">
    <property type="match status" value="1"/>
</dbReference>
<dbReference type="GO" id="GO:0005125">
    <property type="term" value="F:cytokine activity"/>
    <property type="evidence" value="ECO:0007669"/>
    <property type="project" value="UniProtKB-UniRule"/>
</dbReference>
<name>A0A6P7LXN4_BETSP</name>
<keyword evidence="9" id="KW-0395">Inflammatory response</keyword>
<dbReference type="GO" id="GO:0006955">
    <property type="term" value="P:immune response"/>
    <property type="evidence" value="ECO:0007669"/>
    <property type="project" value="InterPro"/>
</dbReference>
<dbReference type="InParanoid" id="A0A6P7LXN4"/>
<dbReference type="PANTHER" id="PTHR10078">
    <property type="entry name" value="INTERLEUKIN-1 FAMILY MEMBER"/>
    <property type="match status" value="1"/>
</dbReference>
<comment type="subcellular location">
    <subcellularLocation>
        <location evidence="2">Cytoplasm</location>
        <location evidence="2">Cytosol</location>
    </subcellularLocation>
    <subcellularLocation>
        <location evidence="1">Lysosome</location>
    </subcellularLocation>
    <subcellularLocation>
        <location evidence="3">Secreted</location>
        <location evidence="3">Extracellular exosome</location>
    </subcellularLocation>
</comment>
<dbReference type="GO" id="GO:0005829">
    <property type="term" value="C:cytosol"/>
    <property type="evidence" value="ECO:0007669"/>
    <property type="project" value="UniProtKB-SubCell"/>
</dbReference>